<accession>A0A1Y0D4H3</accession>
<dbReference type="EMBL" id="CP021377">
    <property type="protein sequence ID" value="ART82422.1"/>
    <property type="molecule type" value="Genomic_DNA"/>
</dbReference>
<dbReference type="InterPro" id="IPR052891">
    <property type="entry name" value="DNA-3mA_glycosylase"/>
</dbReference>
<feature type="binding site" evidence="9">
    <location>
        <position position="178"/>
    </location>
    <ligand>
        <name>Zn(2+)</name>
        <dbReference type="ChEBI" id="CHEBI:29105"/>
    </ligand>
</feature>
<dbReference type="GO" id="GO:0008725">
    <property type="term" value="F:DNA-3-methyladenine glycosylase activity"/>
    <property type="evidence" value="ECO:0007669"/>
    <property type="project" value="UniProtKB-EC"/>
</dbReference>
<dbReference type="InterPro" id="IPR004597">
    <property type="entry name" value="Tag"/>
</dbReference>
<protein>
    <recommendedName>
        <fullName evidence="8">DNA-3-methyladenine glycosylase I</fullName>
        <ecNumber evidence="8">3.2.2.20</ecNumber>
    </recommendedName>
</protein>
<dbReference type="PANTHER" id="PTHR30037:SF4">
    <property type="entry name" value="DNA-3-METHYLADENINE GLYCOSYLASE I"/>
    <property type="match status" value="1"/>
</dbReference>
<dbReference type="InterPro" id="IPR005019">
    <property type="entry name" value="Adenine_glyco"/>
</dbReference>
<evidence type="ECO:0000256" key="2">
    <source>
        <dbReference type="ARBA" id="ARBA00022763"/>
    </source>
</evidence>
<evidence type="ECO:0000256" key="3">
    <source>
        <dbReference type="ARBA" id="ARBA00022801"/>
    </source>
</evidence>
<dbReference type="Gene3D" id="1.10.340.30">
    <property type="entry name" value="Hypothetical protein, domain 2"/>
    <property type="match status" value="1"/>
</dbReference>
<evidence type="ECO:0000256" key="5">
    <source>
        <dbReference type="ARBA" id="ARBA00023204"/>
    </source>
</evidence>
<keyword evidence="2" id="KW-0227">DNA damage</keyword>
<dbReference type="RefSeq" id="WP_087035841.1">
    <property type="nucleotide sequence ID" value="NZ_CP021377.1"/>
</dbReference>
<feature type="binding site" evidence="9">
    <location>
        <position position="18"/>
    </location>
    <ligand>
        <name>Zn(2+)</name>
        <dbReference type="ChEBI" id="CHEBI:29105"/>
    </ligand>
</feature>
<dbReference type="KEGG" id="opf:CBP31_07135"/>
<comment type="catalytic activity">
    <reaction evidence="6">
        <text>Hydrolysis of alkylated DNA, releasing 3-methyladenine.</text>
        <dbReference type="EC" id="3.2.2.20"/>
    </reaction>
</comment>
<evidence type="ECO:0000256" key="9">
    <source>
        <dbReference type="PIRSR" id="PIRSR604597-1"/>
    </source>
</evidence>
<sequence>MLTRCAWVNNDPRYQAYHDNEWGVPEYDSRALFEKLCLDGQQAGLSWFTILCKIPNYHAAFANFEPALIACFTEQDVERLMSNAEAGIVRNRLKIRSIITNARAYLLMQEEGINVSDWLWQFVGGAPIINYWPSAKEVPTFTAESQAMAKALKKRGFSFVGDTICYAFMQATGMVNDHLLSCHCHPSNVSI</sequence>
<keyword evidence="10" id="KW-0326">Glycosidase</keyword>
<keyword evidence="5" id="KW-0234">DNA repair</keyword>
<evidence type="ECO:0000256" key="1">
    <source>
        <dbReference type="ARBA" id="ARBA00022723"/>
    </source>
</evidence>
<evidence type="ECO:0000256" key="6">
    <source>
        <dbReference type="ARBA" id="ARBA00052558"/>
    </source>
</evidence>
<dbReference type="GO" id="GO:0046872">
    <property type="term" value="F:metal ion binding"/>
    <property type="evidence" value="ECO:0007669"/>
    <property type="project" value="UniProtKB-KW"/>
</dbReference>
<reference evidence="10 11" key="1">
    <citation type="journal article" date="2014" name="Int. J. Syst. Evol. Microbiol.">
        <title>Oceanisphaera profunda sp. nov., a marine bacterium isolated from deep-sea sediment, and emended description of the genus Oceanisphaera.</title>
        <authorList>
            <person name="Xu Z."/>
            <person name="Zhang X.Y."/>
            <person name="Su H.N."/>
            <person name="Yu Z.C."/>
            <person name="Liu C."/>
            <person name="Li H."/>
            <person name="Chen X.L."/>
            <person name="Song X.Y."/>
            <person name="Xie B.B."/>
            <person name="Qin Q.L."/>
            <person name="Zhou B.C."/>
            <person name="Shi M."/>
            <person name="Huang Y."/>
            <person name="Zhang Y.Z."/>
        </authorList>
    </citation>
    <scope>NUCLEOTIDE SEQUENCE [LARGE SCALE GENOMIC DNA]</scope>
    <source>
        <strain evidence="10 11">SM1222</strain>
    </source>
</reference>
<keyword evidence="3" id="KW-0378">Hydrolase</keyword>
<proteinExistence type="predicted"/>
<dbReference type="PANTHER" id="PTHR30037">
    <property type="entry name" value="DNA-3-METHYLADENINE GLYCOSYLASE 1"/>
    <property type="match status" value="1"/>
</dbReference>
<name>A0A1Y0D4H3_9GAMM</name>
<evidence type="ECO:0000256" key="8">
    <source>
        <dbReference type="ARBA" id="ARBA00066766"/>
    </source>
</evidence>
<dbReference type="InterPro" id="IPR011257">
    <property type="entry name" value="DNA_glycosylase"/>
</dbReference>
<feature type="binding site" evidence="9">
    <location>
        <position position="182"/>
    </location>
    <ligand>
        <name>Zn(2+)</name>
        <dbReference type="ChEBI" id="CHEBI:29105"/>
    </ligand>
</feature>
<gene>
    <name evidence="10" type="ORF">CBP31_07135</name>
</gene>
<dbReference type="FunFam" id="1.10.340.30:FF:000009">
    <property type="entry name" value="DNA-3-methyladenine glycosylase I"/>
    <property type="match status" value="1"/>
</dbReference>
<evidence type="ECO:0000256" key="4">
    <source>
        <dbReference type="ARBA" id="ARBA00022833"/>
    </source>
</evidence>
<keyword evidence="1 9" id="KW-0479">Metal-binding</keyword>
<dbReference type="SUPFAM" id="SSF48150">
    <property type="entry name" value="DNA-glycosylase"/>
    <property type="match status" value="1"/>
</dbReference>
<dbReference type="Pfam" id="PF03352">
    <property type="entry name" value="Adenine_glyco"/>
    <property type="match status" value="1"/>
</dbReference>
<keyword evidence="11" id="KW-1185">Reference proteome</keyword>
<dbReference type="OrthoDB" id="9807664at2"/>
<keyword evidence="4 9" id="KW-0862">Zinc</keyword>
<evidence type="ECO:0000313" key="11">
    <source>
        <dbReference type="Proteomes" id="UP000243937"/>
    </source>
</evidence>
<dbReference type="Proteomes" id="UP000243937">
    <property type="component" value="Chromosome"/>
</dbReference>
<comment type="function">
    <text evidence="7">Hydrolysis of the deoxyribose N-glycosidic bond to excise 3-methyladenine from the damaged DNA polymer formed by alkylation lesions.</text>
</comment>
<feature type="binding site" evidence="9">
    <location>
        <position position="5"/>
    </location>
    <ligand>
        <name>Zn(2+)</name>
        <dbReference type="ChEBI" id="CHEBI:29105"/>
    </ligand>
</feature>
<dbReference type="NCBIfam" id="TIGR00624">
    <property type="entry name" value="tag"/>
    <property type="match status" value="1"/>
</dbReference>
<organism evidence="10 11">
    <name type="scientific">Oceanisphaera profunda</name>
    <dbReference type="NCBI Taxonomy" id="1416627"/>
    <lineage>
        <taxon>Bacteria</taxon>
        <taxon>Pseudomonadati</taxon>
        <taxon>Pseudomonadota</taxon>
        <taxon>Gammaproteobacteria</taxon>
        <taxon>Aeromonadales</taxon>
        <taxon>Aeromonadaceae</taxon>
        <taxon>Oceanisphaera</taxon>
    </lineage>
</organism>
<evidence type="ECO:0000256" key="7">
    <source>
        <dbReference type="ARBA" id="ARBA00057608"/>
    </source>
</evidence>
<dbReference type="GO" id="GO:0006284">
    <property type="term" value="P:base-excision repair"/>
    <property type="evidence" value="ECO:0007669"/>
    <property type="project" value="InterPro"/>
</dbReference>
<evidence type="ECO:0000313" key="10">
    <source>
        <dbReference type="EMBL" id="ART82422.1"/>
    </source>
</evidence>
<dbReference type="EC" id="3.2.2.20" evidence="8"/>
<dbReference type="AlphaFoldDB" id="A0A1Y0D4H3"/>